<dbReference type="GO" id="GO:0007131">
    <property type="term" value="P:reciprocal meiotic recombination"/>
    <property type="evidence" value="ECO:0007669"/>
    <property type="project" value="InterPro"/>
</dbReference>
<evidence type="ECO:0000313" key="3">
    <source>
        <dbReference type="Proteomes" id="UP000242287"/>
    </source>
</evidence>
<keyword evidence="3" id="KW-1185">Reference proteome</keyword>
<protein>
    <submittedName>
        <fullName evidence="2">Uncharacterized protein</fullName>
    </submittedName>
</protein>
<dbReference type="EMBL" id="KZ301972">
    <property type="protein sequence ID" value="PFH53860.1"/>
    <property type="molecule type" value="Genomic_DNA"/>
</dbReference>
<organism evidence="2 3">
    <name type="scientific">Amanita thiersii Skay4041</name>
    <dbReference type="NCBI Taxonomy" id="703135"/>
    <lineage>
        <taxon>Eukaryota</taxon>
        <taxon>Fungi</taxon>
        <taxon>Dikarya</taxon>
        <taxon>Basidiomycota</taxon>
        <taxon>Agaricomycotina</taxon>
        <taxon>Agaricomycetes</taxon>
        <taxon>Agaricomycetidae</taxon>
        <taxon>Agaricales</taxon>
        <taxon>Pluteineae</taxon>
        <taxon>Amanitaceae</taxon>
        <taxon>Amanita</taxon>
    </lineage>
</organism>
<feature type="region of interest" description="Disordered" evidence="1">
    <location>
        <begin position="229"/>
        <end position="258"/>
    </location>
</feature>
<dbReference type="InterPro" id="IPR004354">
    <property type="entry name" value="Meiotic_Rec114"/>
</dbReference>
<evidence type="ECO:0000313" key="2">
    <source>
        <dbReference type="EMBL" id="PFH53860.1"/>
    </source>
</evidence>
<dbReference type="Pfam" id="PF03525">
    <property type="entry name" value="Meiotic_rec114"/>
    <property type="match status" value="1"/>
</dbReference>
<accession>A0A2A9P070</accession>
<reference evidence="2 3" key="1">
    <citation type="submission" date="2014-02" db="EMBL/GenBank/DDBJ databases">
        <title>Transposable element dynamics among asymbiotic and ectomycorrhizal Amanita fungi.</title>
        <authorList>
            <consortium name="DOE Joint Genome Institute"/>
            <person name="Hess J."/>
            <person name="Skrede I."/>
            <person name="Wolfe B."/>
            <person name="LaButti K."/>
            <person name="Ohm R.A."/>
            <person name="Grigoriev I.V."/>
            <person name="Pringle A."/>
        </authorList>
    </citation>
    <scope>NUCLEOTIDE SEQUENCE [LARGE SCALE GENOMIC DNA]</scope>
    <source>
        <strain evidence="2 3">SKay4041</strain>
    </source>
</reference>
<sequence length="374" mass="41410">MALSTTATAMYLLTKYSRSYPNSSQQHTDWQHFTNPMIRLALDVKKSDSSKLQSVRLRVLWSMNDNDNQSDVIFANIDLLSLSSIFADAQQKSIQGLPIKAVYRDNLVGFRYLHLRESFNTTSTYRRFQVTFTSASVALEFINSICIVCPCKANGTATTNSNLGTINNPTQMNRGLAHSQPLPPSYATSSCDKFVPATHTLDQLDIAGCTDRQKHDKVPSPYLGALSQAREHSHFASSPMDLSTSGAQSRPLQPYQGRTTSRMQVVSESLPQQTPIKLLDAHPPTISSQNPVNMESEVPISGEKYSDNASNSSGTRIDIELLSRVQEITQLYEISPQTLEQLVGIVVHEEGFVKLLESLASLWAIKGLVPFQPL</sequence>
<evidence type="ECO:0000256" key="1">
    <source>
        <dbReference type="SAM" id="MobiDB-lite"/>
    </source>
</evidence>
<feature type="compositionally biased region" description="Polar residues" evidence="1">
    <location>
        <begin position="240"/>
        <end position="258"/>
    </location>
</feature>
<dbReference type="OrthoDB" id="3364736at2759"/>
<name>A0A2A9P070_9AGAR</name>
<proteinExistence type="predicted"/>
<dbReference type="Proteomes" id="UP000242287">
    <property type="component" value="Unassembled WGS sequence"/>
</dbReference>
<gene>
    <name evidence="2" type="ORF">AMATHDRAFT_136896</name>
</gene>
<dbReference type="AlphaFoldDB" id="A0A2A9P070"/>